<feature type="transmembrane region" description="Helical" evidence="1">
    <location>
        <begin position="135"/>
        <end position="153"/>
    </location>
</feature>
<feature type="transmembrane region" description="Helical" evidence="1">
    <location>
        <begin position="183"/>
        <end position="206"/>
    </location>
</feature>
<feature type="transmembrane region" description="Helical" evidence="1">
    <location>
        <begin position="41"/>
        <end position="60"/>
    </location>
</feature>
<name>A0A9W7LC46_9STRA</name>
<organism evidence="2 3">
    <name type="scientific">Triparma columacea</name>
    <dbReference type="NCBI Taxonomy" id="722753"/>
    <lineage>
        <taxon>Eukaryota</taxon>
        <taxon>Sar</taxon>
        <taxon>Stramenopiles</taxon>
        <taxon>Ochrophyta</taxon>
        <taxon>Bolidophyceae</taxon>
        <taxon>Parmales</taxon>
        <taxon>Triparmaceae</taxon>
        <taxon>Triparma</taxon>
    </lineage>
</organism>
<keyword evidence="1" id="KW-0812">Transmembrane</keyword>
<protein>
    <submittedName>
        <fullName evidence="2">Uncharacterized protein</fullName>
    </submittedName>
</protein>
<feature type="transmembrane region" description="Helical" evidence="1">
    <location>
        <begin position="242"/>
        <end position="265"/>
    </location>
</feature>
<keyword evidence="1" id="KW-1133">Transmembrane helix</keyword>
<proteinExistence type="predicted"/>
<comment type="caution">
    <text evidence="2">The sequence shown here is derived from an EMBL/GenBank/DDBJ whole genome shotgun (WGS) entry which is preliminary data.</text>
</comment>
<keyword evidence="3" id="KW-1185">Reference proteome</keyword>
<accession>A0A9W7LC46</accession>
<evidence type="ECO:0000313" key="3">
    <source>
        <dbReference type="Proteomes" id="UP001165065"/>
    </source>
</evidence>
<dbReference type="OrthoDB" id="536948at2759"/>
<sequence length="417" mass="47063">MPSTVSITEPFSCLGWSNIKSRVTNTASARNAERLVNWSRYGLLLNIFFTIWCMVEEYIWRTRADDLVGEKGEWSIDNTFVIIFHFAFPAAFVIFDYSIMSDVTEILENDRTKTAKLFWCCKSRTSLFGWTYMKIKFFLMAASLGFLLFFSTYDQDQIDDLVEEVESLEELTDVNLFLVSVGFYIYVNYVSIACGIFVYLVIYHCLKRIDDDDRRNVFPNHDYSKDAICCTSGCSLKHCAFWTVYSIVFLFMLLQCLIVIGTFGGHTGFCKDEICTDGGWDNCYVESGEVAGCSEEGFSIYVDPDGGSSNGNDPRAGKAAAAHGRAAPTGHHVSVDFVGTGDEVRVKNRLGRGDKELASYYKDFAMLQEVTKAASKTLTGEITIAHTQLKEEISEFSVTSFYKVGLDLDLYKEEDFV</sequence>
<keyword evidence="1" id="KW-0472">Membrane</keyword>
<feature type="transmembrane region" description="Helical" evidence="1">
    <location>
        <begin position="80"/>
        <end position="99"/>
    </location>
</feature>
<dbReference type="EMBL" id="BRYA01001473">
    <property type="protein sequence ID" value="GMI44231.1"/>
    <property type="molecule type" value="Genomic_DNA"/>
</dbReference>
<evidence type="ECO:0000313" key="2">
    <source>
        <dbReference type="EMBL" id="GMI44231.1"/>
    </source>
</evidence>
<reference evidence="3" key="1">
    <citation type="journal article" date="2023" name="Commun. Biol.">
        <title>Genome analysis of Parmales, the sister group of diatoms, reveals the evolutionary specialization of diatoms from phago-mixotrophs to photoautotrophs.</title>
        <authorList>
            <person name="Ban H."/>
            <person name="Sato S."/>
            <person name="Yoshikawa S."/>
            <person name="Yamada K."/>
            <person name="Nakamura Y."/>
            <person name="Ichinomiya M."/>
            <person name="Sato N."/>
            <person name="Blanc-Mathieu R."/>
            <person name="Endo H."/>
            <person name="Kuwata A."/>
            <person name="Ogata H."/>
        </authorList>
    </citation>
    <scope>NUCLEOTIDE SEQUENCE [LARGE SCALE GENOMIC DNA]</scope>
</reference>
<dbReference type="Proteomes" id="UP001165065">
    <property type="component" value="Unassembled WGS sequence"/>
</dbReference>
<gene>
    <name evidence="2" type="ORF">TrCOL_g3482</name>
</gene>
<evidence type="ECO:0000256" key="1">
    <source>
        <dbReference type="SAM" id="Phobius"/>
    </source>
</evidence>
<dbReference type="AlphaFoldDB" id="A0A9W7LC46"/>